<keyword evidence="3" id="KW-1185">Reference proteome</keyword>
<dbReference type="AlphaFoldDB" id="A0A543E3F6"/>
<gene>
    <name evidence="2" type="ORF">FB558_2886</name>
</gene>
<dbReference type="EMBL" id="VFPA01000001">
    <property type="protein sequence ID" value="TQM16083.1"/>
    <property type="molecule type" value="Genomic_DNA"/>
</dbReference>
<dbReference type="Proteomes" id="UP000315677">
    <property type="component" value="Unassembled WGS sequence"/>
</dbReference>
<evidence type="ECO:0000256" key="1">
    <source>
        <dbReference type="SAM" id="Phobius"/>
    </source>
</evidence>
<evidence type="ECO:0000313" key="2">
    <source>
        <dbReference type="EMBL" id="TQM16083.1"/>
    </source>
</evidence>
<keyword evidence="1" id="KW-1133">Transmembrane helix</keyword>
<organism evidence="2 3">
    <name type="scientific">Pseudonocardia kunmingensis</name>
    <dbReference type="NCBI Taxonomy" id="630975"/>
    <lineage>
        <taxon>Bacteria</taxon>
        <taxon>Bacillati</taxon>
        <taxon>Actinomycetota</taxon>
        <taxon>Actinomycetes</taxon>
        <taxon>Pseudonocardiales</taxon>
        <taxon>Pseudonocardiaceae</taxon>
        <taxon>Pseudonocardia</taxon>
    </lineage>
</organism>
<accession>A0A543E3F6</accession>
<feature type="transmembrane region" description="Helical" evidence="1">
    <location>
        <begin position="172"/>
        <end position="190"/>
    </location>
</feature>
<evidence type="ECO:0000313" key="3">
    <source>
        <dbReference type="Proteomes" id="UP000315677"/>
    </source>
</evidence>
<comment type="caution">
    <text evidence="2">The sequence shown here is derived from an EMBL/GenBank/DDBJ whole genome shotgun (WGS) entry which is preliminary data.</text>
</comment>
<name>A0A543E3F6_9PSEU</name>
<keyword evidence="1" id="KW-0472">Membrane</keyword>
<keyword evidence="1" id="KW-0812">Transmembrane</keyword>
<protein>
    <submittedName>
        <fullName evidence="2">Uncharacterized protein</fullName>
    </submittedName>
</protein>
<dbReference type="RefSeq" id="WP_142052833.1">
    <property type="nucleotide sequence ID" value="NZ_VFPA01000001.1"/>
</dbReference>
<reference evidence="2 3" key="1">
    <citation type="submission" date="2019-06" db="EMBL/GenBank/DDBJ databases">
        <title>Sequencing the genomes of 1000 actinobacteria strains.</title>
        <authorList>
            <person name="Klenk H.-P."/>
        </authorList>
    </citation>
    <scope>NUCLEOTIDE SEQUENCE [LARGE SCALE GENOMIC DNA]</scope>
    <source>
        <strain evidence="2 3">DSM 45301</strain>
    </source>
</reference>
<sequence length="261" mass="27010">MPDRYADAVRARRAELRELRARLAGGHRAELRSCLALGRLAAAGEAAAALAALRREVAAHVRCGDRHVHEMLPIRLQGAVVAVAAAVVSSWGEGVRPPLRRIATERGLEVEPGWPPLPAPRAVRVPPATEPIEPLPSFLTGVAEGAALWRLALLPLAVLPLLGLPALGGPALTPLAVGAGGAAVVLAAVARRTAARRARLHRTAEQVLAAAAAAIDADLDRRTIELERAAAAALDTAVLCRRAAVDRELARLAAGSGAADG</sequence>
<proteinExistence type="predicted"/>